<keyword evidence="1" id="KW-0472">Membrane</keyword>
<sequence>MTDEEFDTPFKRRLALTMTAVGLLAGMLTYLGGQAGAQEDRNAREAQRASVTALAAQAGATADSMESTANLGTATTVKRRHDLESLRATLLGEQEHEALADRLRRAYGKLSGSSPLLGADATAAQRYLADLNREATVAGLLQEATQETASSWGDRSNTYSAGTALLAVALTLFGLSLTVGEATRHHLVWPAAALVAVTVAGTLVLLAVPPVTTPRAAIAAVAEGDRLAGLRDYENALDHYTRAIALRDDYAVAYEHRASARVMAASPERATSAYVFSTASRSAYEAAVADMTRAVEYGGEKYTALGNLGGFEIHLTAYEAAEEHSRAAIELNPGPPIPRLNLLLALLGQNRTAEARRVATELLRVIRSRPDPTERNELYAATRTNLDLVAAQRDHARPLAQELKGELVRAQGEELAPNARPAPSARIPAIRVEAQGSVIRATLSYEGMFKGARMASIVYHRARPGDEWLQRSDLVSIQPWQPEQTSGTTYWTVVDAACPATGEYRVEFYAEGRLLASAGATLSTGTGVGLTGYADWAGGLALCRPDGWAFSHDLAGTADLTSPDKRHHLAVRILRIAPPTSAASRARTLGTVREQLERTLPARPLSARPPAEATFGGFTGTAWWMTLPGSEVAYLWAALDDTGRLRTFVARFPENDPEVLNNVIGYLRFV</sequence>
<evidence type="ECO:0000256" key="1">
    <source>
        <dbReference type="SAM" id="Phobius"/>
    </source>
</evidence>
<comment type="caution">
    <text evidence="2">The sequence shown here is derived from an EMBL/GenBank/DDBJ whole genome shotgun (WGS) entry which is preliminary data.</text>
</comment>
<name>A0ABV5TBN0_9ACTN</name>
<keyword evidence="3" id="KW-1185">Reference proteome</keyword>
<evidence type="ECO:0000313" key="2">
    <source>
        <dbReference type="EMBL" id="MFB9676492.1"/>
    </source>
</evidence>
<dbReference type="EMBL" id="JBHMBS010000005">
    <property type="protein sequence ID" value="MFB9676492.1"/>
    <property type="molecule type" value="Genomic_DNA"/>
</dbReference>
<dbReference type="RefSeq" id="WP_344746128.1">
    <property type="nucleotide sequence ID" value="NZ_BAAAWW010000085.1"/>
</dbReference>
<dbReference type="InterPro" id="IPR011990">
    <property type="entry name" value="TPR-like_helical_dom_sf"/>
</dbReference>
<dbReference type="SUPFAM" id="SSF48452">
    <property type="entry name" value="TPR-like"/>
    <property type="match status" value="1"/>
</dbReference>
<reference evidence="2 3" key="1">
    <citation type="submission" date="2024-09" db="EMBL/GenBank/DDBJ databases">
        <authorList>
            <person name="Sun Q."/>
            <person name="Mori K."/>
        </authorList>
    </citation>
    <scope>NUCLEOTIDE SEQUENCE [LARGE SCALE GENOMIC DNA]</scope>
    <source>
        <strain evidence="2 3">JCM 3028</strain>
    </source>
</reference>
<dbReference type="Gene3D" id="1.25.40.10">
    <property type="entry name" value="Tetratricopeptide repeat domain"/>
    <property type="match status" value="2"/>
</dbReference>
<protein>
    <submittedName>
        <fullName evidence="2">Tetratricopeptide repeat protein</fullName>
    </submittedName>
</protein>
<keyword evidence="1" id="KW-0812">Transmembrane</keyword>
<evidence type="ECO:0000313" key="3">
    <source>
        <dbReference type="Proteomes" id="UP001589610"/>
    </source>
</evidence>
<feature type="transmembrane region" description="Helical" evidence="1">
    <location>
        <begin position="159"/>
        <end position="180"/>
    </location>
</feature>
<accession>A0ABV5TBN0</accession>
<proteinExistence type="predicted"/>
<feature type="transmembrane region" description="Helical" evidence="1">
    <location>
        <begin position="187"/>
        <end position="208"/>
    </location>
</feature>
<keyword evidence="1" id="KW-1133">Transmembrane helix</keyword>
<organism evidence="2 3">
    <name type="scientific">Streptosporangium vulgare</name>
    <dbReference type="NCBI Taxonomy" id="46190"/>
    <lineage>
        <taxon>Bacteria</taxon>
        <taxon>Bacillati</taxon>
        <taxon>Actinomycetota</taxon>
        <taxon>Actinomycetes</taxon>
        <taxon>Streptosporangiales</taxon>
        <taxon>Streptosporangiaceae</taxon>
        <taxon>Streptosporangium</taxon>
    </lineage>
</organism>
<dbReference type="Proteomes" id="UP001589610">
    <property type="component" value="Unassembled WGS sequence"/>
</dbReference>
<gene>
    <name evidence="2" type="ORF">ACFFRH_13430</name>
</gene>